<keyword evidence="2" id="KW-1185">Reference proteome</keyword>
<dbReference type="PANTHER" id="PTHR40053:SF1">
    <property type="entry name" value="SPORULATION-CONTROL PROTEIN SPO0M"/>
    <property type="match status" value="1"/>
</dbReference>
<dbReference type="Proteomes" id="UP000269198">
    <property type="component" value="Unassembled WGS sequence"/>
</dbReference>
<accession>A0A3N0E6W4</accession>
<dbReference type="AlphaFoldDB" id="A0A3N0E6W4"/>
<evidence type="ECO:0000313" key="2">
    <source>
        <dbReference type="Proteomes" id="UP000269198"/>
    </source>
</evidence>
<dbReference type="PANTHER" id="PTHR40053">
    <property type="entry name" value="SPORULATION-CONTROL PROTEIN SPO0M"/>
    <property type="match status" value="1"/>
</dbReference>
<comment type="caution">
    <text evidence="1">The sequence shown here is derived from an EMBL/GenBank/DDBJ whole genome shotgun (WGS) entry which is preliminary data.</text>
</comment>
<dbReference type="Pfam" id="PF07070">
    <property type="entry name" value="Spo0M"/>
    <property type="match status" value="1"/>
</dbReference>
<evidence type="ECO:0000313" key="1">
    <source>
        <dbReference type="EMBL" id="RNL83588.1"/>
    </source>
</evidence>
<dbReference type="EMBL" id="RJMB01000015">
    <property type="protein sequence ID" value="RNL83588.1"/>
    <property type="molecule type" value="Genomic_DNA"/>
</dbReference>
<proteinExistence type="predicted"/>
<reference evidence="1 2" key="1">
    <citation type="submission" date="2018-11" db="EMBL/GenBank/DDBJ databases">
        <title>The genome draft of YIM 96095.</title>
        <authorList>
            <person name="Tang S.-K."/>
            <person name="Chunyu W.-X."/>
            <person name="Feng Y.-Z."/>
        </authorList>
    </citation>
    <scope>NUCLEOTIDE SEQUENCE [LARGE SCALE GENOMIC DNA]</scope>
    <source>
        <strain evidence="1 2">YIM 96095</strain>
    </source>
</reference>
<sequence>MERTLGPARPTGGRSSSTLQGSVVKRILASLGMGNASVETVLSDANTAPGGMVHGEVFITGGSVDQQIDQLTVGLQARVEVESGDNEYSQNLEFGRTRVGGELHLQAGAQLRAPFELAVPWEAPITSYRGQFLRGMQVGVNTQLHVAGGVDPGDLDPVAIHALDSQTIILDALERLGFAFSKADCERGKVRGVNQQLPFYQEIEYRAPGHYPGMSELELTFITDQQGCDVVLEMDKRGGLLTEGRDTFQRLRVEHATASAEDWAARLHQQLHAAAGERSWL</sequence>
<protein>
    <submittedName>
        <fullName evidence="1">Sporulation protein</fullName>
    </submittedName>
</protein>
<gene>
    <name evidence="1" type="ORF">EFW17_15140</name>
</gene>
<dbReference type="OrthoDB" id="3431481at2"/>
<name>A0A3N0E6W4_9ACTN</name>
<organism evidence="1 2">
    <name type="scientific">Halostreptopolyspora alba</name>
    <dbReference type="NCBI Taxonomy" id="2487137"/>
    <lineage>
        <taxon>Bacteria</taxon>
        <taxon>Bacillati</taxon>
        <taxon>Actinomycetota</taxon>
        <taxon>Actinomycetes</taxon>
        <taxon>Streptosporangiales</taxon>
        <taxon>Nocardiopsidaceae</taxon>
        <taxon>Halostreptopolyspora</taxon>
    </lineage>
</organism>
<dbReference type="InterPro" id="IPR009776">
    <property type="entry name" value="Spore_0_M"/>
</dbReference>